<dbReference type="NCBIfam" id="TIGR02474">
    <property type="entry name" value="pec_lyase"/>
    <property type="match status" value="1"/>
</dbReference>
<dbReference type="SUPFAM" id="SSF81853">
    <property type="entry name" value="Family 10 polysaccharide lyase"/>
    <property type="match status" value="1"/>
</dbReference>
<name>A0ABV0A7Z2_9FLAO</name>
<accession>A0ABV0A7Z2</accession>
<reference evidence="1 2" key="1">
    <citation type="submission" date="2024-01" db="EMBL/GenBank/DDBJ databases">
        <title>Mariniflexile litorale sp. nov., isolated from the shallow sediments of the Sea of Japan.</title>
        <authorList>
            <person name="Romanenko L."/>
            <person name="Bystritskaya E."/>
            <person name="Isaeva M."/>
        </authorList>
    </citation>
    <scope>NUCLEOTIDE SEQUENCE [LARGE SCALE GENOMIC DNA]</scope>
    <source>
        <strain evidence="1 2">KCTC 32427</strain>
    </source>
</reference>
<dbReference type="EMBL" id="JAZHYP010000001">
    <property type="protein sequence ID" value="MEN3322325.1"/>
    <property type="molecule type" value="Genomic_DNA"/>
</dbReference>
<dbReference type="Gene3D" id="1.50.10.20">
    <property type="match status" value="1"/>
</dbReference>
<dbReference type="Pfam" id="PF09492">
    <property type="entry name" value="Pec_lyase"/>
    <property type="match status" value="1"/>
</dbReference>
<proteinExistence type="predicted"/>
<evidence type="ECO:0000313" key="2">
    <source>
        <dbReference type="Proteomes" id="UP001416393"/>
    </source>
</evidence>
<dbReference type="EC" id="4.2.2.2" evidence="1"/>
<sequence length="382" mass="44179">MKFFYLILISICLSTTTNWSQNRPQNNNQSANYLNRSWRYVANNMPSEWYGSEEAKQVAENILITQKNIGGWAKNKPYHHTLSATEKEEYLNTKDKVGGTFDNGSTITELRFLAKVYTRLKDERYKQAFIKGIHYILISQYSNGGWPQYYPTKEAEEEVRLDHTAPYSMHITYNDNAMVNTMEFLKDIFLDEEDFTALKINHHLKQKAETAFNKGVECILNTQIVVNNKPTVWCAQHHETTLAPANARSYELASFSGSESVGIVLLLMNIEHPSKKIINAIEGAVNWFETHKVEGIKIERVTLSDGTRDRIVVEDKDAPTLWGRFYDLETEKPYFASRDGIKKNTIAEISYERRNGYSWYTSAPENVLKAYPDWKKKLNTHK</sequence>
<keyword evidence="1" id="KW-0456">Lyase</keyword>
<dbReference type="GO" id="GO:0030570">
    <property type="term" value="F:pectate lyase activity"/>
    <property type="evidence" value="ECO:0007669"/>
    <property type="project" value="UniProtKB-EC"/>
</dbReference>
<dbReference type="RefSeq" id="WP_346239870.1">
    <property type="nucleotide sequence ID" value="NZ_JAZHYP010000001.1"/>
</dbReference>
<keyword evidence="2" id="KW-1185">Reference proteome</keyword>
<evidence type="ECO:0000313" key="1">
    <source>
        <dbReference type="EMBL" id="MEN3322325.1"/>
    </source>
</evidence>
<organism evidence="1 2">
    <name type="scientific">Mariniflexile soesokkakense</name>
    <dbReference type="NCBI Taxonomy" id="1343160"/>
    <lineage>
        <taxon>Bacteria</taxon>
        <taxon>Pseudomonadati</taxon>
        <taxon>Bacteroidota</taxon>
        <taxon>Flavobacteriia</taxon>
        <taxon>Flavobacteriales</taxon>
        <taxon>Flavobacteriaceae</taxon>
        <taxon>Mariniflexile</taxon>
    </lineage>
</organism>
<protein>
    <submittedName>
        <fullName evidence="1">Pectate lyase</fullName>
        <ecNumber evidence="1">4.2.2.2</ecNumber>
    </submittedName>
</protein>
<dbReference type="Proteomes" id="UP001416393">
    <property type="component" value="Unassembled WGS sequence"/>
</dbReference>
<gene>
    <name evidence="1" type="primary">pelA</name>
    <name evidence="1" type="ORF">VP395_01170</name>
</gene>
<comment type="caution">
    <text evidence="1">The sequence shown here is derived from an EMBL/GenBank/DDBJ whole genome shotgun (WGS) entry which is preliminary data.</text>
</comment>
<dbReference type="InterPro" id="IPR012669">
    <property type="entry name" value="Pectate_lyase"/>
</dbReference>